<dbReference type="InterPro" id="IPR011990">
    <property type="entry name" value="TPR-like_helical_dom_sf"/>
</dbReference>
<keyword evidence="5" id="KW-1185">Reference proteome</keyword>
<dbReference type="PROSITE" id="PS51375">
    <property type="entry name" value="PPR"/>
    <property type="match status" value="2"/>
</dbReference>
<keyword evidence="2" id="KW-0677">Repeat</keyword>
<feature type="repeat" description="PPR" evidence="3">
    <location>
        <begin position="158"/>
        <end position="192"/>
    </location>
</feature>
<dbReference type="InterPro" id="IPR002885">
    <property type="entry name" value="PPR_rpt"/>
</dbReference>
<organism evidence="4">
    <name type="scientific">Salvia splendens</name>
    <name type="common">Scarlet sage</name>
    <dbReference type="NCBI Taxonomy" id="180675"/>
    <lineage>
        <taxon>Eukaryota</taxon>
        <taxon>Viridiplantae</taxon>
        <taxon>Streptophyta</taxon>
        <taxon>Embryophyta</taxon>
        <taxon>Tracheophyta</taxon>
        <taxon>Spermatophyta</taxon>
        <taxon>Magnoliopsida</taxon>
        <taxon>eudicotyledons</taxon>
        <taxon>Gunneridae</taxon>
        <taxon>Pentapetalae</taxon>
        <taxon>asterids</taxon>
        <taxon>lamiids</taxon>
        <taxon>Lamiales</taxon>
        <taxon>Lamiaceae</taxon>
        <taxon>Nepetoideae</taxon>
        <taxon>Mentheae</taxon>
        <taxon>Salviinae</taxon>
        <taxon>Salvia</taxon>
        <taxon>Salvia subgen. Calosphace</taxon>
        <taxon>core Calosphace</taxon>
    </lineage>
</organism>
<dbReference type="AlphaFoldDB" id="A0A8X8WZC6"/>
<dbReference type="Proteomes" id="UP000298416">
    <property type="component" value="Unassembled WGS sequence"/>
</dbReference>
<protein>
    <recommendedName>
        <fullName evidence="6">Pentatricopeptide repeat-containing protein</fullName>
    </recommendedName>
</protein>
<comment type="similarity">
    <text evidence="1">Belongs to the PPR family. P subfamily.</text>
</comment>
<dbReference type="NCBIfam" id="TIGR00756">
    <property type="entry name" value="PPR"/>
    <property type="match status" value="1"/>
</dbReference>
<proteinExistence type="inferred from homology"/>
<evidence type="ECO:0000313" key="5">
    <source>
        <dbReference type="Proteomes" id="UP000298416"/>
    </source>
</evidence>
<comment type="caution">
    <text evidence="4">The sequence shown here is derived from an EMBL/GenBank/DDBJ whole genome shotgun (WGS) entry which is preliminary data.</text>
</comment>
<dbReference type="Gene3D" id="1.25.40.10">
    <property type="entry name" value="Tetratricopeptide repeat domain"/>
    <property type="match status" value="1"/>
</dbReference>
<name>A0A8X8WZC6_SALSN</name>
<sequence>MGFWNRANTASCSIIKALETLNLMRDNVPDKLTVYDYNAMIRYFLKSGSVAFDELFEVYSGMKRFGPKPKSVNLSNTLEWVHFCWKIERCNVYYRRDDGMWVFPFIYNSVKVVQEATENRKSLPCRDGSGRNSIVCEAFGKGPLFFFGFLEKKGFVHSVYSYTALVHGFSKDRLWREVFFYLEEMENVGCKPSLVTYTVLIKSLCDDGKLMWH</sequence>
<accession>A0A8X8WZC6</accession>
<reference evidence="4" key="1">
    <citation type="submission" date="2018-01" db="EMBL/GenBank/DDBJ databases">
        <authorList>
            <person name="Mao J.F."/>
        </authorList>
    </citation>
    <scope>NUCLEOTIDE SEQUENCE</scope>
    <source>
        <strain evidence="4">Huo1</strain>
        <tissue evidence="4">Leaf</tissue>
    </source>
</reference>
<evidence type="ECO:0000256" key="1">
    <source>
        <dbReference type="ARBA" id="ARBA00007626"/>
    </source>
</evidence>
<dbReference type="Pfam" id="PF13041">
    <property type="entry name" value="PPR_2"/>
    <property type="match status" value="1"/>
</dbReference>
<evidence type="ECO:0008006" key="6">
    <source>
        <dbReference type="Google" id="ProtNLM"/>
    </source>
</evidence>
<gene>
    <name evidence="4" type="ORF">SASPL_136145</name>
</gene>
<feature type="repeat" description="PPR" evidence="3">
    <location>
        <begin position="33"/>
        <end position="69"/>
    </location>
</feature>
<evidence type="ECO:0000256" key="2">
    <source>
        <dbReference type="ARBA" id="ARBA00022737"/>
    </source>
</evidence>
<evidence type="ECO:0000313" key="4">
    <source>
        <dbReference type="EMBL" id="KAG6403911.1"/>
    </source>
</evidence>
<reference evidence="4" key="2">
    <citation type="submission" date="2020-08" db="EMBL/GenBank/DDBJ databases">
        <title>Plant Genome Project.</title>
        <authorList>
            <person name="Zhang R.-G."/>
        </authorList>
    </citation>
    <scope>NUCLEOTIDE SEQUENCE</scope>
    <source>
        <strain evidence="4">Huo1</strain>
        <tissue evidence="4">Leaf</tissue>
    </source>
</reference>
<evidence type="ECO:0000256" key="3">
    <source>
        <dbReference type="PROSITE-ProRule" id="PRU00708"/>
    </source>
</evidence>
<dbReference type="EMBL" id="PNBA02000013">
    <property type="protein sequence ID" value="KAG6403911.1"/>
    <property type="molecule type" value="Genomic_DNA"/>
</dbReference>
<dbReference type="PANTHER" id="PTHR47941">
    <property type="entry name" value="PENTATRICOPEPTIDE REPEAT-CONTAINING PROTEIN 3, MITOCHONDRIAL"/>
    <property type="match status" value="1"/>
</dbReference>